<organism evidence="1 2">
    <name type="scientific">Trichonephila clavata</name>
    <name type="common">Joro spider</name>
    <name type="synonym">Nephila clavata</name>
    <dbReference type="NCBI Taxonomy" id="2740835"/>
    <lineage>
        <taxon>Eukaryota</taxon>
        <taxon>Metazoa</taxon>
        <taxon>Ecdysozoa</taxon>
        <taxon>Arthropoda</taxon>
        <taxon>Chelicerata</taxon>
        <taxon>Arachnida</taxon>
        <taxon>Araneae</taxon>
        <taxon>Araneomorphae</taxon>
        <taxon>Entelegynae</taxon>
        <taxon>Araneoidea</taxon>
        <taxon>Nephilidae</taxon>
        <taxon>Trichonephila</taxon>
    </lineage>
</organism>
<comment type="caution">
    <text evidence="1">The sequence shown here is derived from an EMBL/GenBank/DDBJ whole genome shotgun (WGS) entry which is preliminary data.</text>
</comment>
<reference evidence="1" key="1">
    <citation type="submission" date="2020-07" db="EMBL/GenBank/DDBJ databases">
        <title>Multicomponent nature underlies the extraordinary mechanical properties of spider dragline silk.</title>
        <authorList>
            <person name="Kono N."/>
            <person name="Nakamura H."/>
            <person name="Mori M."/>
            <person name="Yoshida Y."/>
            <person name="Ohtoshi R."/>
            <person name="Malay A.D."/>
            <person name="Moran D.A.P."/>
            <person name="Tomita M."/>
            <person name="Numata K."/>
            <person name="Arakawa K."/>
        </authorList>
    </citation>
    <scope>NUCLEOTIDE SEQUENCE</scope>
</reference>
<proteinExistence type="predicted"/>
<gene>
    <name evidence="1" type="ORF">TNCT_35521</name>
</gene>
<accession>A0A8X6L9Y4</accession>
<dbReference type="Proteomes" id="UP000887116">
    <property type="component" value="Unassembled WGS sequence"/>
</dbReference>
<sequence length="106" mass="12233">MQAIRVIMHHWPALQSLKNSKYRNLNRHKIVKEHLSVAPEHSHSRPNMGWKLIKRSRSPAPEQKDGRTCEITSETCNIRKSYCNYQKEKAIKIKCPAAVGGKKSQD</sequence>
<evidence type="ECO:0000313" key="1">
    <source>
        <dbReference type="EMBL" id="GFR01960.1"/>
    </source>
</evidence>
<name>A0A8X6L9Y4_TRICU</name>
<dbReference type="AlphaFoldDB" id="A0A8X6L9Y4"/>
<keyword evidence="2" id="KW-1185">Reference proteome</keyword>
<protein>
    <submittedName>
        <fullName evidence="1">Uncharacterized protein</fullName>
    </submittedName>
</protein>
<dbReference type="EMBL" id="BMAO01025343">
    <property type="protein sequence ID" value="GFR01960.1"/>
    <property type="molecule type" value="Genomic_DNA"/>
</dbReference>
<evidence type="ECO:0000313" key="2">
    <source>
        <dbReference type="Proteomes" id="UP000887116"/>
    </source>
</evidence>